<dbReference type="OrthoDB" id="2969382at2"/>
<evidence type="ECO:0000256" key="3">
    <source>
        <dbReference type="SAM" id="SignalP"/>
    </source>
</evidence>
<protein>
    <recommendedName>
        <fullName evidence="6">Peptidylprolyl isomerase</fullName>
    </recommendedName>
</protein>
<dbReference type="InterPro" id="IPR027304">
    <property type="entry name" value="Trigger_fact/SurA_dom_sf"/>
</dbReference>
<sequence length="243" mass="27695">MKKIIMLAMALTLAIVLAACNDDSAEENDNNQNSSEESASEENTPEQEQQPVEVTEEETIEDGTSVVNVNGDEVKGDKYNPIYKQVKMSMQQYGQDVSNLDQIKEQTINILIEQQLIKQAAADKGLEVSEEEVQSEFDTLKENNGEQLTAVLDQFQLTEENFKSQLADDLITQKYIDAELDIEVSEEEIQESYDKLKENNEEMQELDQIKEQLKQQLTNQKVQEQLQVKVDELKENAEVETLI</sequence>
<keyword evidence="3" id="KW-0732">Signal</keyword>
<dbReference type="Proteomes" id="UP000216498">
    <property type="component" value="Unassembled WGS sequence"/>
</dbReference>
<evidence type="ECO:0000256" key="2">
    <source>
        <dbReference type="SAM" id="MobiDB-lite"/>
    </source>
</evidence>
<feature type="signal peptide" evidence="3">
    <location>
        <begin position="1"/>
        <end position="18"/>
    </location>
</feature>
<evidence type="ECO:0000313" key="5">
    <source>
        <dbReference type="Proteomes" id="UP000216498"/>
    </source>
</evidence>
<dbReference type="PANTHER" id="PTHR47245:SF2">
    <property type="entry name" value="PEPTIDYL-PROLYL CIS-TRANS ISOMERASE HP_0175-RELATED"/>
    <property type="match status" value="1"/>
</dbReference>
<dbReference type="RefSeq" id="WP_094885347.1">
    <property type="nucleotide sequence ID" value="NZ_NPMS01000003.1"/>
</dbReference>
<evidence type="ECO:0008006" key="6">
    <source>
        <dbReference type="Google" id="ProtNLM"/>
    </source>
</evidence>
<evidence type="ECO:0000256" key="1">
    <source>
        <dbReference type="SAM" id="Coils"/>
    </source>
</evidence>
<feature type="region of interest" description="Disordered" evidence="2">
    <location>
        <begin position="24"/>
        <end position="72"/>
    </location>
</feature>
<comment type="caution">
    <text evidence="4">The sequence shown here is derived from an EMBL/GenBank/DDBJ whole genome shotgun (WGS) entry which is preliminary data.</text>
</comment>
<reference evidence="4 5" key="1">
    <citation type="submission" date="2017-08" db="EMBL/GenBank/DDBJ databases">
        <title>Virgibacillus indicus sp. nov. and Virgibacillus profoundi sp. nov, two moderately halophilic bacteria isolated from marine sediment by using the Microfluidic Streak Plate.</title>
        <authorList>
            <person name="Xu B."/>
            <person name="Hu B."/>
            <person name="Wang J."/>
            <person name="Zhu Y."/>
            <person name="Huang L."/>
            <person name="Du W."/>
            <person name="Huang Y."/>
        </authorList>
    </citation>
    <scope>NUCLEOTIDE SEQUENCE [LARGE SCALE GENOMIC DNA]</scope>
    <source>
        <strain evidence="4 5">IO3-P2-C2</strain>
    </source>
</reference>
<dbReference type="Gene3D" id="1.10.4030.10">
    <property type="entry name" value="Porin chaperone SurA, peptide-binding domain"/>
    <property type="match status" value="1"/>
</dbReference>
<dbReference type="PANTHER" id="PTHR47245">
    <property type="entry name" value="PEPTIDYLPROLYL ISOMERASE"/>
    <property type="match status" value="1"/>
</dbReference>
<evidence type="ECO:0000313" key="4">
    <source>
        <dbReference type="EMBL" id="OZU88988.1"/>
    </source>
</evidence>
<gene>
    <name evidence="4" type="ORF">CIL03_08180</name>
</gene>
<organism evidence="4 5">
    <name type="scientific">Virgibacillus indicus</name>
    <dbReference type="NCBI Taxonomy" id="2024554"/>
    <lineage>
        <taxon>Bacteria</taxon>
        <taxon>Bacillati</taxon>
        <taxon>Bacillota</taxon>
        <taxon>Bacilli</taxon>
        <taxon>Bacillales</taxon>
        <taxon>Bacillaceae</taxon>
        <taxon>Virgibacillus</taxon>
    </lineage>
</organism>
<dbReference type="SUPFAM" id="SSF109998">
    <property type="entry name" value="Triger factor/SurA peptide-binding domain-like"/>
    <property type="match status" value="1"/>
</dbReference>
<dbReference type="EMBL" id="NPMS01000003">
    <property type="protein sequence ID" value="OZU88988.1"/>
    <property type="molecule type" value="Genomic_DNA"/>
</dbReference>
<dbReference type="InterPro" id="IPR050245">
    <property type="entry name" value="PrsA_foldase"/>
</dbReference>
<dbReference type="PROSITE" id="PS51257">
    <property type="entry name" value="PROKAR_LIPOPROTEIN"/>
    <property type="match status" value="1"/>
</dbReference>
<proteinExistence type="predicted"/>
<keyword evidence="5" id="KW-1185">Reference proteome</keyword>
<feature type="coiled-coil region" evidence="1">
    <location>
        <begin position="182"/>
        <end position="223"/>
    </location>
</feature>
<keyword evidence="1" id="KW-0175">Coiled coil</keyword>
<name>A0A265NAD8_9BACI</name>
<dbReference type="Pfam" id="PF13624">
    <property type="entry name" value="SurA_N_3"/>
    <property type="match status" value="1"/>
</dbReference>
<dbReference type="AlphaFoldDB" id="A0A265NAD8"/>
<accession>A0A265NAD8</accession>
<feature type="chain" id="PRO_5039641489" description="Peptidylprolyl isomerase" evidence="3">
    <location>
        <begin position="19"/>
        <end position="243"/>
    </location>
</feature>